<protein>
    <submittedName>
        <fullName evidence="1">Uncharacterized protein</fullName>
    </submittedName>
</protein>
<comment type="caution">
    <text evidence="1">The sequence shown here is derived from an EMBL/GenBank/DDBJ whole genome shotgun (WGS) entry which is preliminary data.</text>
</comment>
<gene>
    <name evidence="1" type="ORF">HF882_21970</name>
</gene>
<name>A0A848B4Y4_9BACT</name>
<dbReference type="EMBL" id="JABAEW010000093">
    <property type="protein sequence ID" value="NMD89257.1"/>
    <property type="molecule type" value="Genomic_DNA"/>
</dbReference>
<evidence type="ECO:0000313" key="2">
    <source>
        <dbReference type="Proteomes" id="UP000576225"/>
    </source>
</evidence>
<proteinExistence type="predicted"/>
<reference evidence="1 2" key="1">
    <citation type="submission" date="2020-04" db="EMBL/GenBank/DDBJ databases">
        <authorList>
            <person name="Hitch T.C.A."/>
            <person name="Wylensek D."/>
            <person name="Clavel T."/>
        </authorList>
    </citation>
    <scope>NUCLEOTIDE SEQUENCE [LARGE SCALE GENOMIC DNA]</scope>
    <source>
        <strain evidence="1 2">COR2-253-APC-1A</strain>
    </source>
</reference>
<dbReference type="RefSeq" id="WP_168964167.1">
    <property type="nucleotide sequence ID" value="NZ_JABAEW010000093.1"/>
</dbReference>
<accession>A0A848B4Y4</accession>
<dbReference type="Proteomes" id="UP000576225">
    <property type="component" value="Unassembled WGS sequence"/>
</dbReference>
<evidence type="ECO:0000313" key="1">
    <source>
        <dbReference type="EMBL" id="NMD89257.1"/>
    </source>
</evidence>
<sequence length="137" mass="15465">MQKKFTRNLLEKVDFPLNGEIQQGAVSVAKKISPGKTSGIQQFHDLSGDAAGSEGRIENLFVSLLHLGCEPGNLRGLNLALCSECPVGVRQFPHFLLQQSTKFPLFFKVFFQTPFLFEKQIIALLQHFRIISPRHER</sequence>
<organism evidence="1 2">
    <name type="scientific">Victivallis vadensis</name>
    <dbReference type="NCBI Taxonomy" id="172901"/>
    <lineage>
        <taxon>Bacteria</taxon>
        <taxon>Pseudomonadati</taxon>
        <taxon>Lentisphaerota</taxon>
        <taxon>Lentisphaeria</taxon>
        <taxon>Victivallales</taxon>
        <taxon>Victivallaceae</taxon>
        <taxon>Victivallis</taxon>
    </lineage>
</organism>
<dbReference type="AlphaFoldDB" id="A0A848B4Y4"/>